<organism evidence="1 2">
    <name type="scientific">Candidatus Protofrankia californiensis</name>
    <dbReference type="NCBI Taxonomy" id="1839754"/>
    <lineage>
        <taxon>Bacteria</taxon>
        <taxon>Bacillati</taxon>
        <taxon>Actinomycetota</taxon>
        <taxon>Actinomycetes</taxon>
        <taxon>Frankiales</taxon>
        <taxon>Frankiaceae</taxon>
        <taxon>Protofrankia</taxon>
    </lineage>
</organism>
<dbReference type="AlphaFoldDB" id="A0A1C3NUD6"/>
<dbReference type="Pfam" id="PF13384">
    <property type="entry name" value="HTH_23"/>
    <property type="match status" value="1"/>
</dbReference>
<proteinExistence type="predicted"/>
<name>A0A1C3NUD6_9ACTN</name>
<protein>
    <recommendedName>
        <fullName evidence="3">Resolvase HTH domain-containing protein</fullName>
    </recommendedName>
</protein>
<evidence type="ECO:0000313" key="1">
    <source>
        <dbReference type="EMBL" id="SBW18860.1"/>
    </source>
</evidence>
<evidence type="ECO:0000313" key="2">
    <source>
        <dbReference type="Proteomes" id="UP000199013"/>
    </source>
</evidence>
<keyword evidence="2" id="KW-1185">Reference proteome</keyword>
<dbReference type="EMBL" id="FLUV01000340">
    <property type="protein sequence ID" value="SBW18860.1"/>
    <property type="molecule type" value="Genomic_DNA"/>
</dbReference>
<evidence type="ECO:0008006" key="3">
    <source>
        <dbReference type="Google" id="ProtNLM"/>
    </source>
</evidence>
<accession>A0A1C3NUD6</accession>
<reference evidence="2" key="1">
    <citation type="submission" date="2016-02" db="EMBL/GenBank/DDBJ databases">
        <authorList>
            <person name="Wibberg D."/>
        </authorList>
    </citation>
    <scope>NUCLEOTIDE SEQUENCE [LARGE SCALE GENOMIC DNA]</scope>
</reference>
<sequence length="40" mass="4570">MEERSARETVRMEAAEMFERGVSLPDVARELRVTPKSAYA</sequence>
<dbReference type="Proteomes" id="UP000199013">
    <property type="component" value="Unassembled WGS sequence"/>
</dbReference>
<gene>
    <name evidence="1" type="ORF">FDG2_0860</name>
</gene>